<dbReference type="InterPro" id="IPR000835">
    <property type="entry name" value="HTH_MarR-typ"/>
</dbReference>
<dbReference type="RefSeq" id="WP_346058679.1">
    <property type="nucleotide sequence ID" value="NZ_BAAAOP010000012.1"/>
</dbReference>
<dbReference type="EMBL" id="BAAAOP010000012">
    <property type="protein sequence ID" value="GAA2190513.1"/>
    <property type="molecule type" value="Genomic_DNA"/>
</dbReference>
<dbReference type="SMART" id="SM00347">
    <property type="entry name" value="HTH_MARR"/>
    <property type="match status" value="1"/>
</dbReference>
<proteinExistence type="predicted"/>
<dbReference type="InterPro" id="IPR036388">
    <property type="entry name" value="WH-like_DNA-bd_sf"/>
</dbReference>
<dbReference type="InterPro" id="IPR036390">
    <property type="entry name" value="WH_DNA-bd_sf"/>
</dbReference>
<organism evidence="2 3">
    <name type="scientific">Leucobacter alluvii</name>
    <dbReference type="NCBI Taxonomy" id="340321"/>
    <lineage>
        <taxon>Bacteria</taxon>
        <taxon>Bacillati</taxon>
        <taxon>Actinomycetota</taxon>
        <taxon>Actinomycetes</taxon>
        <taxon>Micrococcales</taxon>
        <taxon>Microbacteriaceae</taxon>
        <taxon>Leucobacter</taxon>
    </lineage>
</organism>
<dbReference type="InterPro" id="IPR011991">
    <property type="entry name" value="ArsR-like_HTH"/>
</dbReference>
<dbReference type="PROSITE" id="PS50995">
    <property type="entry name" value="HTH_MARR_2"/>
    <property type="match status" value="1"/>
</dbReference>
<dbReference type="CDD" id="cd00090">
    <property type="entry name" value="HTH_ARSR"/>
    <property type="match status" value="1"/>
</dbReference>
<feature type="domain" description="HTH marR-type" evidence="1">
    <location>
        <begin position="7"/>
        <end position="142"/>
    </location>
</feature>
<dbReference type="SUPFAM" id="SSF46785">
    <property type="entry name" value="Winged helix' DNA-binding domain"/>
    <property type="match status" value="1"/>
</dbReference>
<evidence type="ECO:0000313" key="2">
    <source>
        <dbReference type="EMBL" id="GAA2190513.1"/>
    </source>
</evidence>
<dbReference type="PANTHER" id="PTHR33164">
    <property type="entry name" value="TRANSCRIPTIONAL REGULATOR, MARR FAMILY"/>
    <property type="match status" value="1"/>
</dbReference>
<name>A0ABN3B8L3_9MICO</name>
<dbReference type="Proteomes" id="UP001501084">
    <property type="component" value="Unassembled WGS sequence"/>
</dbReference>
<protein>
    <recommendedName>
        <fullName evidence="1">HTH marR-type domain-containing protein</fullName>
    </recommendedName>
</protein>
<dbReference type="Gene3D" id="1.10.10.10">
    <property type="entry name" value="Winged helix-like DNA-binding domain superfamily/Winged helix DNA-binding domain"/>
    <property type="match status" value="1"/>
</dbReference>
<keyword evidence="3" id="KW-1185">Reference proteome</keyword>
<dbReference type="InterPro" id="IPR039422">
    <property type="entry name" value="MarR/SlyA-like"/>
</dbReference>
<gene>
    <name evidence="2" type="ORF">GCM10009786_28150</name>
</gene>
<evidence type="ECO:0000313" key="3">
    <source>
        <dbReference type="Proteomes" id="UP001501084"/>
    </source>
</evidence>
<reference evidence="2 3" key="1">
    <citation type="journal article" date="2019" name="Int. J. Syst. Evol. Microbiol.">
        <title>The Global Catalogue of Microorganisms (GCM) 10K type strain sequencing project: providing services to taxonomists for standard genome sequencing and annotation.</title>
        <authorList>
            <consortium name="The Broad Institute Genomics Platform"/>
            <consortium name="The Broad Institute Genome Sequencing Center for Infectious Disease"/>
            <person name="Wu L."/>
            <person name="Ma J."/>
        </authorList>
    </citation>
    <scope>NUCLEOTIDE SEQUENCE [LARGE SCALE GENOMIC DNA]</scope>
    <source>
        <strain evidence="2 3">JCM 14919</strain>
    </source>
</reference>
<dbReference type="Pfam" id="PF12802">
    <property type="entry name" value="MarR_2"/>
    <property type="match status" value="1"/>
</dbReference>
<sequence>MTGIADSARLAGVISPLRRALLSAARAAGDLPEIPDSQIQIIRALPSGTALAPSDLAEALHLDRSTVSNLLASMQRAGLVERRPDEADGRRVLVTTSERARALFTAYDRASTRILGESLETLAGDDLTSIAAALPALERLLGALLSAHDPSLPRATEERSTS</sequence>
<evidence type="ECO:0000259" key="1">
    <source>
        <dbReference type="PROSITE" id="PS50995"/>
    </source>
</evidence>
<dbReference type="PRINTS" id="PR00598">
    <property type="entry name" value="HTHMARR"/>
</dbReference>
<dbReference type="PANTHER" id="PTHR33164:SF43">
    <property type="entry name" value="HTH-TYPE TRANSCRIPTIONAL REPRESSOR YETL"/>
    <property type="match status" value="1"/>
</dbReference>
<dbReference type="SMART" id="SM00418">
    <property type="entry name" value="HTH_ARSR"/>
    <property type="match status" value="1"/>
</dbReference>
<dbReference type="InterPro" id="IPR001845">
    <property type="entry name" value="HTH_ArsR_DNA-bd_dom"/>
</dbReference>
<comment type="caution">
    <text evidence="2">The sequence shown here is derived from an EMBL/GenBank/DDBJ whole genome shotgun (WGS) entry which is preliminary data.</text>
</comment>
<accession>A0ABN3B8L3</accession>